<gene>
    <name evidence="1" type="primary">Smyd3</name>
    <name evidence="1" type="ORF">SNAT2548_LOCUS24052</name>
</gene>
<proteinExistence type="predicted"/>
<accession>A0A812RHC1</accession>
<sequence>MGLRVSHHGYGTLPDRLDAVEPFVRELFEELRTRCEEERMQYALAGQTPSPHKANFWLAHTDPERISSYVFKSRLFLQGFDDFRCGSQISKEQLRFAVLVQHFASQDTLDFQRTRTERMHDDVFEGVLTQGVNTQLMTDAHRAEWAVDGAAFVFSDSDRDVQNDEERKQALLDFRMELVTALEQFLIDFCKRRQLTEHGTLCLLQAVTTQMSQCGLANLDRCSRAGEYMVGGARLKQHVNYNISCMDAGPLGEALKLTLGCLKEGFQFIQRTVQDHADDAMGDDISTQGCDPSSRMYQCATLRFTTKLGLESPHGQDQIQCDVIDVYDEVFIKRT</sequence>
<comment type="caution">
    <text evidence="1">The sequence shown here is derived from an EMBL/GenBank/DDBJ whole genome shotgun (WGS) entry which is preliminary data.</text>
</comment>
<dbReference type="EMBL" id="CAJNDS010002343">
    <property type="protein sequence ID" value="CAE7442363.1"/>
    <property type="molecule type" value="Genomic_DNA"/>
</dbReference>
<reference evidence="1" key="1">
    <citation type="submission" date="2021-02" db="EMBL/GenBank/DDBJ databases">
        <authorList>
            <person name="Dougan E. K."/>
            <person name="Rhodes N."/>
            <person name="Thang M."/>
            <person name="Chan C."/>
        </authorList>
    </citation>
    <scope>NUCLEOTIDE SEQUENCE</scope>
</reference>
<evidence type="ECO:0000313" key="1">
    <source>
        <dbReference type="EMBL" id="CAE7442363.1"/>
    </source>
</evidence>
<protein>
    <submittedName>
        <fullName evidence="1">Smyd3 protein</fullName>
    </submittedName>
</protein>
<keyword evidence="2" id="KW-1185">Reference proteome</keyword>
<evidence type="ECO:0000313" key="2">
    <source>
        <dbReference type="Proteomes" id="UP000604046"/>
    </source>
</evidence>
<organism evidence="1 2">
    <name type="scientific">Symbiodinium natans</name>
    <dbReference type="NCBI Taxonomy" id="878477"/>
    <lineage>
        <taxon>Eukaryota</taxon>
        <taxon>Sar</taxon>
        <taxon>Alveolata</taxon>
        <taxon>Dinophyceae</taxon>
        <taxon>Suessiales</taxon>
        <taxon>Symbiodiniaceae</taxon>
        <taxon>Symbiodinium</taxon>
    </lineage>
</organism>
<dbReference type="OrthoDB" id="420404at2759"/>
<name>A0A812RHC1_9DINO</name>
<dbReference type="AlphaFoldDB" id="A0A812RHC1"/>
<dbReference type="Proteomes" id="UP000604046">
    <property type="component" value="Unassembled WGS sequence"/>
</dbReference>